<dbReference type="Gene3D" id="2.170.130.10">
    <property type="entry name" value="TonB-dependent receptor, plug domain"/>
    <property type="match status" value="1"/>
</dbReference>
<dbReference type="PANTHER" id="PTHR30069:SF29">
    <property type="entry name" value="HEMOGLOBIN AND HEMOGLOBIN-HAPTOGLOBIN-BINDING PROTEIN 1-RELATED"/>
    <property type="match status" value="1"/>
</dbReference>
<feature type="domain" description="TonB-dependent receptor-like beta-barrel" evidence="13">
    <location>
        <begin position="322"/>
        <end position="805"/>
    </location>
</feature>
<dbReference type="InterPro" id="IPR000531">
    <property type="entry name" value="Beta-barrel_TonB"/>
</dbReference>
<evidence type="ECO:0000256" key="11">
    <source>
        <dbReference type="RuleBase" id="RU003357"/>
    </source>
</evidence>
<keyword evidence="4 10" id="KW-0812">Transmembrane</keyword>
<evidence type="ECO:0000256" key="9">
    <source>
        <dbReference type="ARBA" id="ARBA00023237"/>
    </source>
</evidence>
<keyword evidence="2 10" id="KW-0813">Transport</keyword>
<dbReference type="Proteomes" id="UP001209885">
    <property type="component" value="Unassembled WGS sequence"/>
</dbReference>
<dbReference type="Gene3D" id="2.60.40.1120">
    <property type="entry name" value="Carboxypeptidase-like, regulatory domain"/>
    <property type="match status" value="1"/>
</dbReference>
<evidence type="ECO:0000256" key="3">
    <source>
        <dbReference type="ARBA" id="ARBA00022452"/>
    </source>
</evidence>
<keyword evidence="16" id="KW-1185">Reference proteome</keyword>
<dbReference type="InterPro" id="IPR036942">
    <property type="entry name" value="Beta-barrel_TonB_sf"/>
</dbReference>
<dbReference type="InterPro" id="IPR037066">
    <property type="entry name" value="Plug_dom_sf"/>
</dbReference>
<evidence type="ECO:0000259" key="14">
    <source>
        <dbReference type="Pfam" id="PF07715"/>
    </source>
</evidence>
<dbReference type="Pfam" id="PF07715">
    <property type="entry name" value="Plug"/>
    <property type="match status" value="1"/>
</dbReference>
<dbReference type="RefSeq" id="WP_266055384.1">
    <property type="nucleotide sequence ID" value="NZ_JAPFQN010000003.1"/>
</dbReference>
<organism evidence="15 16">
    <name type="scientific">Mangrovivirga halotolerans</name>
    <dbReference type="NCBI Taxonomy" id="2993936"/>
    <lineage>
        <taxon>Bacteria</taxon>
        <taxon>Pseudomonadati</taxon>
        <taxon>Bacteroidota</taxon>
        <taxon>Cytophagia</taxon>
        <taxon>Cytophagales</taxon>
        <taxon>Mangrovivirgaceae</taxon>
        <taxon>Mangrovivirga</taxon>
    </lineage>
</organism>
<keyword evidence="8 15" id="KW-0675">Receptor</keyword>
<evidence type="ECO:0000256" key="5">
    <source>
        <dbReference type="ARBA" id="ARBA00022729"/>
    </source>
</evidence>
<dbReference type="SUPFAM" id="SSF49464">
    <property type="entry name" value="Carboxypeptidase regulatory domain-like"/>
    <property type="match status" value="1"/>
</dbReference>
<dbReference type="Gene3D" id="2.40.170.20">
    <property type="entry name" value="TonB-dependent receptor, beta-barrel domain"/>
    <property type="match status" value="1"/>
</dbReference>
<dbReference type="PROSITE" id="PS52016">
    <property type="entry name" value="TONB_DEPENDENT_REC_3"/>
    <property type="match status" value="1"/>
</dbReference>
<evidence type="ECO:0000256" key="2">
    <source>
        <dbReference type="ARBA" id="ARBA00022448"/>
    </source>
</evidence>
<keyword evidence="9 10" id="KW-0998">Cell outer membrane</keyword>
<reference evidence="15 16" key="1">
    <citation type="submission" date="2022-11" db="EMBL/GenBank/DDBJ databases">
        <title>The characterization of three novel Bacteroidetes species and genomic analysis of their roles in tidal elemental geochemical cycles.</title>
        <authorList>
            <person name="Ma K."/>
        </authorList>
    </citation>
    <scope>NUCLEOTIDE SEQUENCE [LARGE SCALE GENOMIC DNA]</scope>
    <source>
        <strain evidence="15 16">M17</strain>
    </source>
</reference>
<feature type="domain" description="TonB-dependent receptor plug" evidence="14">
    <location>
        <begin position="121"/>
        <end position="230"/>
    </location>
</feature>
<evidence type="ECO:0000313" key="15">
    <source>
        <dbReference type="EMBL" id="MCX2743019.1"/>
    </source>
</evidence>
<feature type="chain" id="PRO_5046391716" evidence="12">
    <location>
        <begin position="22"/>
        <end position="836"/>
    </location>
</feature>
<dbReference type="Pfam" id="PF00593">
    <property type="entry name" value="TonB_dep_Rec_b-barrel"/>
    <property type="match status" value="1"/>
</dbReference>
<comment type="similarity">
    <text evidence="10 11">Belongs to the TonB-dependent receptor family.</text>
</comment>
<keyword evidence="3 10" id="KW-1134">Transmembrane beta strand</keyword>
<keyword evidence="7 10" id="KW-0472">Membrane</keyword>
<accession>A0ABT3RNS8</accession>
<evidence type="ECO:0000259" key="13">
    <source>
        <dbReference type="Pfam" id="PF00593"/>
    </source>
</evidence>
<feature type="signal peptide" evidence="12">
    <location>
        <begin position="1"/>
        <end position="21"/>
    </location>
</feature>
<dbReference type="InterPro" id="IPR012910">
    <property type="entry name" value="Plug_dom"/>
</dbReference>
<dbReference type="InterPro" id="IPR008969">
    <property type="entry name" value="CarboxyPept-like_regulatory"/>
</dbReference>
<evidence type="ECO:0000256" key="7">
    <source>
        <dbReference type="ARBA" id="ARBA00023136"/>
    </source>
</evidence>
<keyword evidence="6 11" id="KW-0798">TonB box</keyword>
<evidence type="ECO:0000256" key="1">
    <source>
        <dbReference type="ARBA" id="ARBA00004571"/>
    </source>
</evidence>
<evidence type="ECO:0000256" key="10">
    <source>
        <dbReference type="PROSITE-ProRule" id="PRU01360"/>
    </source>
</evidence>
<protein>
    <submittedName>
        <fullName evidence="15">TonB-dependent receptor</fullName>
    </submittedName>
</protein>
<evidence type="ECO:0000256" key="8">
    <source>
        <dbReference type="ARBA" id="ARBA00023170"/>
    </source>
</evidence>
<comment type="subcellular location">
    <subcellularLocation>
        <location evidence="1 10">Cell outer membrane</location>
        <topology evidence="1 10">Multi-pass membrane protein</topology>
    </subcellularLocation>
</comment>
<dbReference type="EMBL" id="JAPFQN010000003">
    <property type="protein sequence ID" value="MCX2743019.1"/>
    <property type="molecule type" value="Genomic_DNA"/>
</dbReference>
<name>A0ABT3RNS8_9BACT</name>
<dbReference type="SUPFAM" id="SSF56935">
    <property type="entry name" value="Porins"/>
    <property type="match status" value="1"/>
</dbReference>
<keyword evidence="5 12" id="KW-0732">Signal</keyword>
<dbReference type="PANTHER" id="PTHR30069">
    <property type="entry name" value="TONB-DEPENDENT OUTER MEMBRANE RECEPTOR"/>
    <property type="match status" value="1"/>
</dbReference>
<comment type="caution">
    <text evidence="15">The sequence shown here is derived from an EMBL/GenBank/DDBJ whole genome shotgun (WGS) entry which is preliminary data.</text>
</comment>
<evidence type="ECO:0000313" key="16">
    <source>
        <dbReference type="Proteomes" id="UP001209885"/>
    </source>
</evidence>
<proteinExistence type="inferred from homology"/>
<dbReference type="InterPro" id="IPR039426">
    <property type="entry name" value="TonB-dep_rcpt-like"/>
</dbReference>
<dbReference type="Pfam" id="PF13715">
    <property type="entry name" value="CarbopepD_reg_2"/>
    <property type="match status" value="1"/>
</dbReference>
<evidence type="ECO:0000256" key="4">
    <source>
        <dbReference type="ARBA" id="ARBA00022692"/>
    </source>
</evidence>
<gene>
    <name evidence="15" type="ORF">OO013_04035</name>
</gene>
<evidence type="ECO:0000256" key="6">
    <source>
        <dbReference type="ARBA" id="ARBA00023077"/>
    </source>
</evidence>
<evidence type="ECO:0000256" key="12">
    <source>
        <dbReference type="SAM" id="SignalP"/>
    </source>
</evidence>
<sequence length="836" mass="91991">MKNKLLIICLLLIAGIEPVLAQYTVSGKVVDADNDQGMAGVNVFIEDTRTGVITEPNGTFSIKIENDDSVTLMFTFIGFETITKTVPGGSDVDLGTITMNPSIQEMDEVVVSVTRKPEKITEAPASISVIDSEDLDLMPTYNIGEFLNKVQGVEAVRSGVIGVGINARGFNSAFNVRMLQLNDGRNGMLPGGTGLPAGIYNTIIKEDIERVEVVVGPASALYGPNAHAGVINTITKDPRSSEGTTIVLGAGNQSQLSFRGRHAQVIDNSPLSFKVNFEYTKGEDFEFVDTVYTPSAGAQPELDPDFDFEIIRTNAALYYELNNSTDIILDYGYGQGSNIGVTNLGRNQIDGWTFQYLNARLVSDHWYATVYNTWNDAGYTYQINGRTNNYHALLAMGESEADAKRKSLLPAEEGGIGFPGFIDKSQRFNAEVQYNNTIGEDLYYVVGANFQRDIADSEGTYLYDVNGPIKINQFGAVLQVEKPIGEIFKFVGAARMDKHDYYDIQFSPRLAMTAKAGKGNFRLTYSRAYAAPSIQFMEFLFPFAGGAIIGSGEGLTTREFTQSLIDGSITYGDTRTIDPLQPEKVNTFEFGYKGMLAEKLAVDFTSWYSKSRDFLSPAVSLFQVNPAELTITGEQIIKKGDTEIPEEYGNLHITYLNYGEVSSYGSDIGLTYFINNKFSFGAKYMFFDSDITDEDKFEDDPALENLSPETRESLRTLNAPNHRANFNFTAANLFDNKFSASINVRIVPEYDFRSGQQIATAEGAGTRVPGTLYNYGPLGGFTTVDLSAGYKLSDVFHVGASVTNLFDTEQREFVGSPMIGRLINAELKINLDWNKN</sequence>